<sequence length="198" mass="21581">GLTALLEAACKNSEEICKALICQGADPNMPSGPYSQTPLLVAAFYNSCDAARVLLISKADPSILSGEDSQSPLQEAVINNSYETAQVLLLHKADPNLISGEHSLTPLLAAALMGNMQFCQLLLDHNADSNATDNYGQHIIWLAAQNGHRSVIELLIERGGDPQQKVKFNGRLRTAAWNARDEGFKDLGNWLDQQKRKQ</sequence>
<keyword evidence="5" id="KW-1185">Reference proteome</keyword>
<organism evidence="4 5">
    <name type="scientific">Meganyctiphanes norvegica</name>
    <name type="common">Northern krill</name>
    <name type="synonym">Thysanopoda norvegica</name>
    <dbReference type="NCBI Taxonomy" id="48144"/>
    <lineage>
        <taxon>Eukaryota</taxon>
        <taxon>Metazoa</taxon>
        <taxon>Ecdysozoa</taxon>
        <taxon>Arthropoda</taxon>
        <taxon>Crustacea</taxon>
        <taxon>Multicrustacea</taxon>
        <taxon>Malacostraca</taxon>
        <taxon>Eumalacostraca</taxon>
        <taxon>Eucarida</taxon>
        <taxon>Euphausiacea</taxon>
        <taxon>Euphausiidae</taxon>
        <taxon>Meganyctiphanes</taxon>
    </lineage>
</organism>
<evidence type="ECO:0000256" key="2">
    <source>
        <dbReference type="ARBA" id="ARBA00023043"/>
    </source>
</evidence>
<dbReference type="AlphaFoldDB" id="A0AAV2SPU4"/>
<gene>
    <name evidence="4" type="ORF">MNOR_LOCUS38464</name>
</gene>
<dbReference type="PANTHER" id="PTHR24198:SF165">
    <property type="entry name" value="ANKYRIN REPEAT-CONTAINING PROTEIN-RELATED"/>
    <property type="match status" value="1"/>
</dbReference>
<dbReference type="SMART" id="SM00248">
    <property type="entry name" value="ANK"/>
    <property type="match status" value="5"/>
</dbReference>
<protein>
    <recommendedName>
        <fullName evidence="6">Ankyrin repeat domain-containing protein</fullName>
    </recommendedName>
</protein>
<reference evidence="4 5" key="1">
    <citation type="submission" date="2024-05" db="EMBL/GenBank/DDBJ databases">
        <authorList>
            <person name="Wallberg A."/>
        </authorList>
    </citation>
    <scope>NUCLEOTIDE SEQUENCE [LARGE SCALE GENOMIC DNA]</scope>
</reference>
<evidence type="ECO:0000256" key="1">
    <source>
        <dbReference type="ARBA" id="ARBA00022737"/>
    </source>
</evidence>
<keyword evidence="2 3" id="KW-0040">ANK repeat</keyword>
<dbReference type="InterPro" id="IPR002110">
    <property type="entry name" value="Ankyrin_rpt"/>
</dbReference>
<dbReference type="PANTHER" id="PTHR24198">
    <property type="entry name" value="ANKYRIN REPEAT AND PROTEIN KINASE DOMAIN-CONTAINING PROTEIN"/>
    <property type="match status" value="1"/>
</dbReference>
<dbReference type="InterPro" id="IPR036770">
    <property type="entry name" value="Ankyrin_rpt-contain_sf"/>
</dbReference>
<dbReference type="Proteomes" id="UP001497623">
    <property type="component" value="Unassembled WGS sequence"/>
</dbReference>
<proteinExistence type="predicted"/>
<evidence type="ECO:0000313" key="5">
    <source>
        <dbReference type="Proteomes" id="UP001497623"/>
    </source>
</evidence>
<evidence type="ECO:0008006" key="6">
    <source>
        <dbReference type="Google" id="ProtNLM"/>
    </source>
</evidence>
<dbReference type="Pfam" id="PF12796">
    <property type="entry name" value="Ank_2"/>
    <property type="match status" value="2"/>
</dbReference>
<comment type="caution">
    <text evidence="4">The sequence shown here is derived from an EMBL/GenBank/DDBJ whole genome shotgun (WGS) entry which is preliminary data.</text>
</comment>
<dbReference type="PROSITE" id="PS50297">
    <property type="entry name" value="ANK_REP_REGION"/>
    <property type="match status" value="1"/>
</dbReference>
<feature type="repeat" description="ANK" evidence="3">
    <location>
        <begin position="135"/>
        <end position="167"/>
    </location>
</feature>
<dbReference type="PROSITE" id="PS50088">
    <property type="entry name" value="ANK_REPEAT"/>
    <property type="match status" value="3"/>
</dbReference>
<name>A0AAV2SPU4_MEGNR</name>
<dbReference type="EMBL" id="CAXKWB010087831">
    <property type="protein sequence ID" value="CAL4212391.1"/>
    <property type="molecule type" value="Genomic_DNA"/>
</dbReference>
<feature type="non-terminal residue" evidence="4">
    <location>
        <position position="1"/>
    </location>
</feature>
<evidence type="ECO:0000256" key="3">
    <source>
        <dbReference type="PROSITE-ProRule" id="PRU00023"/>
    </source>
</evidence>
<dbReference type="SUPFAM" id="SSF48403">
    <property type="entry name" value="Ankyrin repeat"/>
    <property type="match status" value="1"/>
</dbReference>
<accession>A0AAV2SPU4</accession>
<feature type="repeat" description="ANK" evidence="3">
    <location>
        <begin position="1"/>
        <end position="32"/>
    </location>
</feature>
<keyword evidence="1" id="KW-0677">Repeat</keyword>
<feature type="repeat" description="ANK" evidence="3">
    <location>
        <begin position="102"/>
        <end position="134"/>
    </location>
</feature>
<evidence type="ECO:0000313" key="4">
    <source>
        <dbReference type="EMBL" id="CAL4212391.1"/>
    </source>
</evidence>
<dbReference type="Gene3D" id="1.25.40.20">
    <property type="entry name" value="Ankyrin repeat-containing domain"/>
    <property type="match status" value="2"/>
</dbReference>